<dbReference type="AlphaFoldDB" id="A0A6J7P0F6"/>
<organism evidence="1">
    <name type="scientific">freshwater metagenome</name>
    <dbReference type="NCBI Taxonomy" id="449393"/>
    <lineage>
        <taxon>unclassified sequences</taxon>
        <taxon>metagenomes</taxon>
        <taxon>ecological metagenomes</taxon>
    </lineage>
</organism>
<accession>A0A6J7P0F6</accession>
<proteinExistence type="predicted"/>
<name>A0A6J7P0F6_9ZZZZ</name>
<evidence type="ECO:0000313" key="1">
    <source>
        <dbReference type="EMBL" id="CAB4998767.1"/>
    </source>
</evidence>
<dbReference type="EMBL" id="CAFBOZ010000053">
    <property type="protein sequence ID" value="CAB4998767.1"/>
    <property type="molecule type" value="Genomic_DNA"/>
</dbReference>
<protein>
    <submittedName>
        <fullName evidence="1">Unannotated protein</fullName>
    </submittedName>
</protein>
<reference evidence="1" key="1">
    <citation type="submission" date="2020-05" db="EMBL/GenBank/DDBJ databases">
        <authorList>
            <person name="Chiriac C."/>
            <person name="Salcher M."/>
            <person name="Ghai R."/>
            <person name="Kavagutti S V."/>
        </authorList>
    </citation>
    <scope>NUCLEOTIDE SEQUENCE</scope>
</reference>
<gene>
    <name evidence="1" type="ORF">UFOPK3992_00502</name>
</gene>
<sequence>MPWTWTYTMTSNATSDSAPPVSPSFPSQADAESWIGESWRELLDAGVDSVALLENERVVYTGMSLHPADPG</sequence>